<keyword evidence="2" id="KW-0479">Metal-binding</keyword>
<evidence type="ECO:0000313" key="6">
    <source>
        <dbReference type="Proteomes" id="UP000504606"/>
    </source>
</evidence>
<dbReference type="InterPro" id="IPR038765">
    <property type="entry name" value="Papain-like_cys_pep_sf"/>
</dbReference>
<dbReference type="PROSITE" id="PS50235">
    <property type="entry name" value="USP_3"/>
    <property type="match status" value="1"/>
</dbReference>
<gene>
    <name evidence="7 8 9" type="primary">LOC113204011</name>
</gene>
<evidence type="ECO:0000313" key="8">
    <source>
        <dbReference type="RefSeq" id="XP_052126303.1"/>
    </source>
</evidence>
<dbReference type="Gene3D" id="3.30.160.60">
    <property type="entry name" value="Classic Zinc Finger"/>
    <property type="match status" value="1"/>
</dbReference>
<feature type="domain" description="C2H2-type" evidence="4">
    <location>
        <begin position="724"/>
        <end position="751"/>
    </location>
</feature>
<evidence type="ECO:0000256" key="1">
    <source>
        <dbReference type="ARBA" id="ARBA00009085"/>
    </source>
</evidence>
<dbReference type="Gene3D" id="3.90.70.10">
    <property type="entry name" value="Cysteine proteinases"/>
    <property type="match status" value="1"/>
</dbReference>
<dbReference type="Proteomes" id="UP000504606">
    <property type="component" value="Unplaced"/>
</dbReference>
<keyword evidence="6" id="KW-1185">Reference proteome</keyword>
<dbReference type="CDD" id="cd02257">
    <property type="entry name" value="Peptidase_C19"/>
    <property type="match status" value="1"/>
</dbReference>
<accession>A0A6J1S181</accession>
<keyword evidence="2" id="KW-0862">Zinc</keyword>
<evidence type="ECO:0000313" key="7">
    <source>
        <dbReference type="RefSeq" id="XP_026274797.1"/>
    </source>
</evidence>
<dbReference type="RefSeq" id="XP_026274797.1">
    <property type="nucleotide sequence ID" value="XM_026419012.2"/>
</dbReference>
<dbReference type="GO" id="GO:0005634">
    <property type="term" value="C:nucleus"/>
    <property type="evidence" value="ECO:0007669"/>
    <property type="project" value="TreeGrafter"/>
</dbReference>
<sequence length="887" mass="98966">MSAQPRPLVGFANLGNTCFVNSALQVLFSSKIILARIASHVAPGFHKNCVACAVAVDYLRALQRVGSDDEVSPDQTLGQLQRLMPGVVPGTQQDSHAFLLSLLNTINNELAEHLIEMGEYVFITECNSCKAYSENPNPCWNIPVPVMESIDAALDAYFTPECVSGEENKIQCRACGVRSTVTRSQKVKIPPEILIVQLARFQFKEGRLQRVDGLTLIPMELNLSQYRGTLTPPRPEDKMRCVGMVIHTGHSLQHGHYRAITVTGKDNFHLFDDRVVRAMQAIGAYERDDVYFVVYERSTKPPHRQQPLAFPTPAVKNYPTDTASPEDVLRADSPLSDRRPWLQDLVPSQSEQSTPDTTKTIVPLKPTKTYEKPKKTQSSTTAQTPARPSTERTSFSFSRDVLRDVPGWAGIDGSGVEGRWQPLADESLPPQHLSSGSETLGSARPDPRRQPGASSPLAASTPTATAGAGLARRLLRLPPPTTSTPIRAVDETEASSESDTTATKTIVPLKPTKTYGKPKSDSSSTAPRKAPAAPSLSSPSSTSQRVQGRWQIPRVDESLGPQHLSSGGETLVLASPQHVEDPRSASDVVASALRACGGGLSPLATPSPQGPKLPLLLTPSPIKSTDFTDLEPMWTWATRSDPGASALRSTFRPVRTDGALVGPWSDSSEEEPRDRLPAPTSCHEPVPVRHLKCTECWAKFRDKRSLQRHLLRHSLVGLSDRRLYSCCYCASSFRTVDLLHRHLRLHVDDSDLLQCPKKFCSMQCRNLKRLHRHLTAHRLEKRFFNMPQRNPERLTSPNTRTDRNQREETKPKAKQLRHQCRLCKRCFDDCKTLRRHHRTFGERGDQKECRACERRRQRIQNLNDKKERIVPWENHKNFILRTIGLWS</sequence>
<evidence type="ECO:0000256" key="3">
    <source>
        <dbReference type="SAM" id="MobiDB-lite"/>
    </source>
</evidence>
<dbReference type="InterPro" id="IPR013087">
    <property type="entry name" value="Znf_C2H2_type"/>
</dbReference>
<name>A0A6J1S181_FRAOC</name>
<dbReference type="SMART" id="SM00355">
    <property type="entry name" value="ZnF_C2H2"/>
    <property type="match status" value="4"/>
</dbReference>
<reference evidence="7 8" key="1">
    <citation type="submission" date="2025-04" db="UniProtKB">
        <authorList>
            <consortium name="RefSeq"/>
        </authorList>
    </citation>
    <scope>IDENTIFICATION</scope>
    <source>
        <tissue evidence="7 8">Whole organism</tissue>
    </source>
</reference>
<feature type="compositionally biased region" description="Polar residues" evidence="3">
    <location>
        <begin position="377"/>
        <end position="397"/>
    </location>
</feature>
<dbReference type="KEGG" id="foc:113204011"/>
<feature type="compositionally biased region" description="Basic and acidic residues" evidence="3">
    <location>
        <begin position="327"/>
        <end position="341"/>
    </location>
</feature>
<dbReference type="GO" id="GO:0004843">
    <property type="term" value="F:cysteine-type deubiquitinase activity"/>
    <property type="evidence" value="ECO:0007669"/>
    <property type="project" value="InterPro"/>
</dbReference>
<feature type="region of interest" description="Disordered" evidence="3">
    <location>
        <begin position="302"/>
        <end position="398"/>
    </location>
</feature>
<dbReference type="GO" id="GO:0016579">
    <property type="term" value="P:protein deubiquitination"/>
    <property type="evidence" value="ECO:0007669"/>
    <property type="project" value="InterPro"/>
</dbReference>
<feature type="compositionally biased region" description="Low complexity" evidence="3">
    <location>
        <begin position="526"/>
        <end position="543"/>
    </location>
</feature>
<dbReference type="InterPro" id="IPR050164">
    <property type="entry name" value="Peptidase_C19"/>
</dbReference>
<dbReference type="RefSeq" id="XP_052126303.1">
    <property type="nucleotide sequence ID" value="XM_052270343.1"/>
</dbReference>
<dbReference type="GO" id="GO:0005829">
    <property type="term" value="C:cytosol"/>
    <property type="evidence" value="ECO:0007669"/>
    <property type="project" value="TreeGrafter"/>
</dbReference>
<feature type="region of interest" description="Disordered" evidence="3">
    <location>
        <begin position="659"/>
        <end position="681"/>
    </location>
</feature>
<protein>
    <submittedName>
        <fullName evidence="7 8">Ubiquitin carboxyl-terminal hydrolase 36-like isoform X1</fullName>
    </submittedName>
</protein>
<feature type="region of interest" description="Disordered" evidence="3">
    <location>
        <begin position="416"/>
        <end position="548"/>
    </location>
</feature>
<evidence type="ECO:0000313" key="9">
    <source>
        <dbReference type="RefSeq" id="XP_052126304.1"/>
    </source>
</evidence>
<feature type="compositionally biased region" description="Polar residues" evidence="3">
    <location>
        <begin position="346"/>
        <end position="360"/>
    </location>
</feature>
<feature type="domain" description="USP" evidence="5">
    <location>
        <begin position="9"/>
        <end position="298"/>
    </location>
</feature>
<feature type="domain" description="C2H2-type" evidence="4">
    <location>
        <begin position="691"/>
        <end position="714"/>
    </location>
</feature>
<dbReference type="InterPro" id="IPR001394">
    <property type="entry name" value="Peptidase_C19_UCH"/>
</dbReference>
<dbReference type="PANTHER" id="PTHR24006">
    <property type="entry name" value="UBIQUITIN CARBOXYL-TERMINAL HYDROLASE"/>
    <property type="match status" value="1"/>
</dbReference>
<evidence type="ECO:0000256" key="2">
    <source>
        <dbReference type="PROSITE-ProRule" id="PRU00042"/>
    </source>
</evidence>
<dbReference type="GO" id="GO:0008270">
    <property type="term" value="F:zinc ion binding"/>
    <property type="evidence" value="ECO:0007669"/>
    <property type="project" value="UniProtKB-KW"/>
</dbReference>
<feature type="domain" description="C2H2-type" evidence="4">
    <location>
        <begin position="818"/>
        <end position="847"/>
    </location>
</feature>
<proteinExistence type="inferred from homology"/>
<feature type="region of interest" description="Disordered" evidence="3">
    <location>
        <begin position="785"/>
        <end position="811"/>
    </location>
</feature>
<dbReference type="PROSITE" id="PS00972">
    <property type="entry name" value="USP_1"/>
    <property type="match status" value="1"/>
</dbReference>
<dbReference type="InterPro" id="IPR018200">
    <property type="entry name" value="USP_CS"/>
</dbReference>
<evidence type="ECO:0000259" key="5">
    <source>
        <dbReference type="PROSITE" id="PS50235"/>
    </source>
</evidence>
<feature type="compositionally biased region" description="Basic and acidic residues" evidence="3">
    <location>
        <begin position="800"/>
        <end position="811"/>
    </location>
</feature>
<keyword evidence="2" id="KW-0863">Zinc-finger</keyword>
<comment type="similarity">
    <text evidence="1">Belongs to the peptidase C19 family.</text>
</comment>
<dbReference type="SUPFAM" id="SSF54001">
    <property type="entry name" value="Cysteine proteinases"/>
    <property type="match status" value="1"/>
</dbReference>
<dbReference type="OrthoDB" id="2420415at2759"/>
<dbReference type="Pfam" id="PF00443">
    <property type="entry name" value="UCH"/>
    <property type="match status" value="1"/>
</dbReference>
<evidence type="ECO:0000259" key="4">
    <source>
        <dbReference type="PROSITE" id="PS50157"/>
    </source>
</evidence>
<dbReference type="InterPro" id="IPR028889">
    <property type="entry name" value="USP"/>
</dbReference>
<dbReference type="GeneID" id="113204011"/>
<dbReference type="AlphaFoldDB" id="A0A6J1S181"/>
<organism evidence="6 7">
    <name type="scientific">Frankliniella occidentalis</name>
    <name type="common">Western flower thrips</name>
    <name type="synonym">Euthrips occidentalis</name>
    <dbReference type="NCBI Taxonomy" id="133901"/>
    <lineage>
        <taxon>Eukaryota</taxon>
        <taxon>Metazoa</taxon>
        <taxon>Ecdysozoa</taxon>
        <taxon>Arthropoda</taxon>
        <taxon>Hexapoda</taxon>
        <taxon>Insecta</taxon>
        <taxon>Pterygota</taxon>
        <taxon>Neoptera</taxon>
        <taxon>Paraneoptera</taxon>
        <taxon>Thysanoptera</taxon>
        <taxon>Terebrantia</taxon>
        <taxon>Thripoidea</taxon>
        <taxon>Thripidae</taxon>
        <taxon>Frankliniella</taxon>
    </lineage>
</organism>
<dbReference type="PROSITE" id="PS50157">
    <property type="entry name" value="ZINC_FINGER_C2H2_2"/>
    <property type="match status" value="3"/>
</dbReference>
<feature type="compositionally biased region" description="Low complexity" evidence="3">
    <location>
        <begin position="451"/>
        <end position="472"/>
    </location>
</feature>
<dbReference type="RefSeq" id="XP_052126304.1">
    <property type="nucleotide sequence ID" value="XM_052270344.1"/>
</dbReference>
<dbReference type="PROSITE" id="PS00028">
    <property type="entry name" value="ZINC_FINGER_C2H2_1"/>
    <property type="match status" value="3"/>
</dbReference>